<evidence type="ECO:0000256" key="1">
    <source>
        <dbReference type="ARBA" id="ARBA00004370"/>
    </source>
</evidence>
<dbReference type="Proteomes" id="UP000051861">
    <property type="component" value="Unassembled WGS sequence"/>
</dbReference>
<evidence type="ECO:0000256" key="4">
    <source>
        <dbReference type="ARBA" id="ARBA00022679"/>
    </source>
</evidence>
<dbReference type="InterPro" id="IPR007235">
    <property type="entry name" value="Glyco_trans_28_C"/>
</dbReference>
<evidence type="ECO:0000313" key="8">
    <source>
        <dbReference type="Proteomes" id="UP000051861"/>
    </source>
</evidence>
<keyword evidence="3" id="KW-0328">Glycosyltransferase</keyword>
<dbReference type="GO" id="GO:0016758">
    <property type="term" value="F:hexosyltransferase activity"/>
    <property type="evidence" value="ECO:0007669"/>
    <property type="project" value="InterPro"/>
</dbReference>
<dbReference type="PANTHER" id="PTHR43025">
    <property type="entry name" value="MONOGALACTOSYLDIACYLGLYCEROL SYNTHASE"/>
    <property type="match status" value="1"/>
</dbReference>
<comment type="similarity">
    <text evidence="2">Belongs to the glycosyltransferase 28 family.</text>
</comment>
<evidence type="ECO:0008006" key="9">
    <source>
        <dbReference type="Google" id="ProtNLM"/>
    </source>
</evidence>
<protein>
    <recommendedName>
        <fullName evidence="9">Galactosyldiacylglycerol synthase</fullName>
    </recommendedName>
</protein>
<evidence type="ECO:0000256" key="2">
    <source>
        <dbReference type="ARBA" id="ARBA00006962"/>
    </source>
</evidence>
<dbReference type="GO" id="GO:0016020">
    <property type="term" value="C:membrane"/>
    <property type="evidence" value="ECO:0007669"/>
    <property type="project" value="UniProtKB-SubCell"/>
</dbReference>
<comment type="caution">
    <text evidence="7">The sequence shown here is derived from an EMBL/GenBank/DDBJ whole genome shotgun (WGS) entry which is preliminary data.</text>
</comment>
<feature type="domain" description="Diacylglycerol glucosyltransferase N-terminal" evidence="6">
    <location>
        <begin position="43"/>
        <end position="214"/>
    </location>
</feature>
<dbReference type="PANTHER" id="PTHR43025:SF3">
    <property type="entry name" value="MONOGALACTOSYLDIACYLGLYCEROL SYNTHASE 1, CHLOROPLASTIC"/>
    <property type="match status" value="1"/>
</dbReference>
<evidence type="ECO:0000313" key="7">
    <source>
        <dbReference type="EMBL" id="KPJ63988.1"/>
    </source>
</evidence>
<organism evidence="7 8">
    <name type="scientific">candidate division WOR-1 bacterium DG_54_3</name>
    <dbReference type="NCBI Taxonomy" id="1703775"/>
    <lineage>
        <taxon>Bacteria</taxon>
        <taxon>Bacillati</taxon>
        <taxon>Saganbacteria</taxon>
    </lineage>
</organism>
<dbReference type="GO" id="GO:0009247">
    <property type="term" value="P:glycolipid biosynthetic process"/>
    <property type="evidence" value="ECO:0007669"/>
    <property type="project" value="InterPro"/>
</dbReference>
<dbReference type="Pfam" id="PF04101">
    <property type="entry name" value="Glyco_tran_28_C"/>
    <property type="match status" value="1"/>
</dbReference>
<gene>
    <name evidence="7" type="ORF">AMJ44_13630</name>
</gene>
<name>A0A0S7XNP7_UNCSA</name>
<dbReference type="InterPro" id="IPR009695">
    <property type="entry name" value="Diacylglyc_glucosyltr_N"/>
</dbReference>
<dbReference type="AlphaFoldDB" id="A0A0S7XNP7"/>
<dbReference type="SUPFAM" id="SSF53756">
    <property type="entry name" value="UDP-Glycosyltransferase/glycogen phosphorylase"/>
    <property type="match status" value="1"/>
</dbReference>
<proteinExistence type="inferred from homology"/>
<dbReference type="Pfam" id="PF06925">
    <property type="entry name" value="MGDG_synth"/>
    <property type="match status" value="1"/>
</dbReference>
<dbReference type="EMBL" id="LIZX01000207">
    <property type="protein sequence ID" value="KPJ63988.1"/>
    <property type="molecule type" value="Genomic_DNA"/>
</dbReference>
<evidence type="ECO:0000259" key="5">
    <source>
        <dbReference type="Pfam" id="PF04101"/>
    </source>
</evidence>
<comment type="subcellular location">
    <subcellularLocation>
        <location evidence="1">Membrane</location>
    </subcellularLocation>
</comment>
<feature type="domain" description="Glycosyl transferase family 28 C-terminal" evidence="5">
    <location>
        <begin position="240"/>
        <end position="333"/>
    </location>
</feature>
<accession>A0A0S7XNP7</accession>
<evidence type="ECO:0000259" key="6">
    <source>
        <dbReference type="Pfam" id="PF06925"/>
    </source>
</evidence>
<evidence type="ECO:0000256" key="3">
    <source>
        <dbReference type="ARBA" id="ARBA00022676"/>
    </source>
</evidence>
<dbReference type="InterPro" id="IPR050519">
    <property type="entry name" value="Glycosyltransf_28_UgtP"/>
</dbReference>
<keyword evidence="4" id="KW-0808">Transferase</keyword>
<dbReference type="Gene3D" id="3.40.50.2000">
    <property type="entry name" value="Glycogen Phosphorylase B"/>
    <property type="match status" value="1"/>
</dbReference>
<reference evidence="7 8" key="1">
    <citation type="journal article" date="2015" name="Microbiome">
        <title>Genomic resolution of linkages in carbon, nitrogen, and sulfur cycling among widespread estuary sediment bacteria.</title>
        <authorList>
            <person name="Baker B.J."/>
            <person name="Lazar C.S."/>
            <person name="Teske A.P."/>
            <person name="Dick G.J."/>
        </authorList>
    </citation>
    <scope>NUCLEOTIDE SEQUENCE [LARGE SCALE GENOMIC DNA]</scope>
    <source>
        <strain evidence="7">DG_54_3</strain>
    </source>
</reference>
<sequence length="406" mass="45960">MNQGSFIRYNSIDLKYRLIINFEMNNPKPKKIFYLFTKAGGGHVAALEALKRAIKDLKGEDAFIHKEIDVSAIGGKIQGLLWSRKTYSCALKYFPFLYGMLFKLFNIKLLTEMLIKLNHPNLGRSLRKLILDESPDLIISVHPLANTSLVRVLKDLGLLGKTPIVNVVTELIYIHRFWAVPEFDLTIVATEEAKNKCIEYGCSPERVKLIGIPVDPRFLQAYPDKGTLRLGMGLSPDKFTILIMGGAEGFGKIYDQVRALNKLQKDFQVIVIAGRNDKLFERLESEKECFKFPLKLYGFTKEVPIIMRAADLLLSKSGPQTVVEAIASELPLISTGYIPGQEEPIPEWVEKTGIGKYMANPKETVKIINELIEKKEIEKMKKNMRRIKNPKVTYETAGVILSLAFH</sequence>